<sequence length="208" mass="23321">MGEAESGSVGSGIPGIHFCMRKSESSGSGLAKEGSEGSSLWSYSSAFKPYGSLAVSSFSDRKEGGESKSNKPNPFSPECSVPLPFQLGDDYGGLALYSRCWSRMYAERVFFEANENPTSSSEHNISWFYAIDSLWKRNERERHRVRCVNEGYERLRNHLPLRNKSKRISKVETLRLAIRYIKYLQDLLAESDRGVAPPNFEDISKGAD</sequence>
<dbReference type="Proteomes" id="UP000030758">
    <property type="component" value="Unassembled WGS sequence"/>
</dbReference>
<name>A0A085NNS4_9BILA</name>
<gene>
    <name evidence="3" type="ORF">M514_02698</name>
</gene>
<dbReference type="InterPro" id="IPR036638">
    <property type="entry name" value="HLH_DNA-bd_sf"/>
</dbReference>
<dbReference type="PROSITE" id="PS50888">
    <property type="entry name" value="BHLH"/>
    <property type="match status" value="1"/>
</dbReference>
<evidence type="ECO:0000313" key="3">
    <source>
        <dbReference type="EMBL" id="KFD71120.1"/>
    </source>
</evidence>
<organism evidence="3">
    <name type="scientific">Trichuris suis</name>
    <name type="common">pig whipworm</name>
    <dbReference type="NCBI Taxonomy" id="68888"/>
    <lineage>
        <taxon>Eukaryota</taxon>
        <taxon>Metazoa</taxon>
        <taxon>Ecdysozoa</taxon>
        <taxon>Nematoda</taxon>
        <taxon>Enoplea</taxon>
        <taxon>Dorylaimia</taxon>
        <taxon>Trichinellida</taxon>
        <taxon>Trichuridae</taxon>
        <taxon>Trichuris</taxon>
    </lineage>
</organism>
<dbReference type="AlphaFoldDB" id="A0A085NNS4"/>
<dbReference type="GO" id="GO:0046983">
    <property type="term" value="F:protein dimerization activity"/>
    <property type="evidence" value="ECO:0007669"/>
    <property type="project" value="InterPro"/>
</dbReference>
<dbReference type="SUPFAM" id="SSF47459">
    <property type="entry name" value="HLH, helix-loop-helix DNA-binding domain"/>
    <property type="match status" value="1"/>
</dbReference>
<dbReference type="EMBL" id="KL367484">
    <property type="protein sequence ID" value="KFD71120.1"/>
    <property type="molecule type" value="Genomic_DNA"/>
</dbReference>
<dbReference type="PANTHER" id="PTHR23349:SF108">
    <property type="entry name" value="BHLH DOMAIN-CONTAINING PROTEIN"/>
    <property type="match status" value="1"/>
</dbReference>
<dbReference type="InterPro" id="IPR011598">
    <property type="entry name" value="bHLH_dom"/>
</dbReference>
<evidence type="ECO:0000259" key="2">
    <source>
        <dbReference type="PROSITE" id="PS50888"/>
    </source>
</evidence>
<protein>
    <recommendedName>
        <fullName evidence="2">BHLH domain-containing protein</fullName>
    </recommendedName>
</protein>
<keyword evidence="1" id="KW-0238">DNA-binding</keyword>
<accession>A0A085NNS4</accession>
<dbReference type="GO" id="GO:0000977">
    <property type="term" value="F:RNA polymerase II transcription regulatory region sequence-specific DNA binding"/>
    <property type="evidence" value="ECO:0007669"/>
    <property type="project" value="TreeGrafter"/>
</dbReference>
<proteinExistence type="predicted"/>
<dbReference type="SMART" id="SM00353">
    <property type="entry name" value="HLH"/>
    <property type="match status" value="1"/>
</dbReference>
<dbReference type="Gene3D" id="4.10.280.10">
    <property type="entry name" value="Helix-loop-helix DNA-binding domain"/>
    <property type="match status" value="1"/>
</dbReference>
<dbReference type="GO" id="GO:0000981">
    <property type="term" value="F:DNA-binding transcription factor activity, RNA polymerase II-specific"/>
    <property type="evidence" value="ECO:0007669"/>
    <property type="project" value="TreeGrafter"/>
</dbReference>
<dbReference type="Pfam" id="PF00010">
    <property type="entry name" value="HLH"/>
    <property type="match status" value="1"/>
</dbReference>
<dbReference type="PANTHER" id="PTHR23349">
    <property type="entry name" value="BASIC HELIX-LOOP-HELIX TRANSCRIPTION FACTOR, TWIST"/>
    <property type="match status" value="1"/>
</dbReference>
<reference evidence="3" key="1">
    <citation type="journal article" date="2014" name="Nat. Genet.">
        <title>Genome and transcriptome of the porcine whipworm Trichuris suis.</title>
        <authorList>
            <person name="Jex A.R."/>
            <person name="Nejsum P."/>
            <person name="Schwarz E.M."/>
            <person name="Hu L."/>
            <person name="Young N.D."/>
            <person name="Hall R.S."/>
            <person name="Korhonen P.K."/>
            <person name="Liao S."/>
            <person name="Thamsborg S."/>
            <person name="Xia J."/>
            <person name="Xu P."/>
            <person name="Wang S."/>
            <person name="Scheerlinck J.P."/>
            <person name="Hofmann A."/>
            <person name="Sternberg P.W."/>
            <person name="Wang J."/>
            <person name="Gasser R.B."/>
        </authorList>
    </citation>
    <scope>NUCLEOTIDE SEQUENCE [LARGE SCALE GENOMIC DNA]</scope>
    <source>
        <strain evidence="3">DCEP-RM93F</strain>
    </source>
</reference>
<dbReference type="GO" id="GO:0032502">
    <property type="term" value="P:developmental process"/>
    <property type="evidence" value="ECO:0007669"/>
    <property type="project" value="TreeGrafter"/>
</dbReference>
<dbReference type="InterPro" id="IPR050283">
    <property type="entry name" value="E-box_TF_Regulators"/>
</dbReference>
<evidence type="ECO:0000256" key="1">
    <source>
        <dbReference type="ARBA" id="ARBA00023125"/>
    </source>
</evidence>
<dbReference type="CDD" id="cd19724">
    <property type="entry name" value="bHLH_TS_ASCL3_like"/>
    <property type="match status" value="1"/>
</dbReference>
<feature type="domain" description="BHLH" evidence="2">
    <location>
        <begin position="132"/>
        <end position="184"/>
    </location>
</feature>